<sequence length="142" mass="15771">MAKKNKNAQASSRHEKAKRVDSAIQAERSLRRKTPSPDLRRVWSAGARTENGSTGQSMNETSYRKSSVSKNAYSLACTETRETQHGTEYTPSSLQVPTGNMTSRWSPFTTPSPSTSVHSKASKLGEWVRKLTRKKAQGRIQS</sequence>
<evidence type="ECO:0000313" key="2">
    <source>
        <dbReference type="Proteomes" id="UP001230649"/>
    </source>
</evidence>
<organism evidence="1 2">
    <name type="scientific">Naganishia adeliensis</name>
    <dbReference type="NCBI Taxonomy" id="92952"/>
    <lineage>
        <taxon>Eukaryota</taxon>
        <taxon>Fungi</taxon>
        <taxon>Dikarya</taxon>
        <taxon>Basidiomycota</taxon>
        <taxon>Agaricomycotina</taxon>
        <taxon>Tremellomycetes</taxon>
        <taxon>Filobasidiales</taxon>
        <taxon>Filobasidiaceae</taxon>
        <taxon>Naganishia</taxon>
    </lineage>
</organism>
<reference evidence="1" key="1">
    <citation type="submission" date="2023-04" db="EMBL/GenBank/DDBJ databases">
        <title>Draft Genome sequencing of Naganishia species isolated from polar environments using Oxford Nanopore Technology.</title>
        <authorList>
            <person name="Leo P."/>
            <person name="Venkateswaran K."/>
        </authorList>
    </citation>
    <scope>NUCLEOTIDE SEQUENCE</scope>
    <source>
        <strain evidence="1">MNA-CCFEE 5262</strain>
    </source>
</reference>
<accession>A0ACC2W5M2</accession>
<keyword evidence="2" id="KW-1185">Reference proteome</keyword>
<dbReference type="Proteomes" id="UP001230649">
    <property type="component" value="Unassembled WGS sequence"/>
</dbReference>
<dbReference type="EMBL" id="JASBWS010000042">
    <property type="protein sequence ID" value="KAJ9106698.1"/>
    <property type="molecule type" value="Genomic_DNA"/>
</dbReference>
<gene>
    <name evidence="1" type="ORF">QFC20_004029</name>
</gene>
<evidence type="ECO:0000313" key="1">
    <source>
        <dbReference type="EMBL" id="KAJ9106698.1"/>
    </source>
</evidence>
<name>A0ACC2W5M2_9TREE</name>
<proteinExistence type="predicted"/>
<comment type="caution">
    <text evidence="1">The sequence shown here is derived from an EMBL/GenBank/DDBJ whole genome shotgun (WGS) entry which is preliminary data.</text>
</comment>
<protein>
    <submittedName>
        <fullName evidence="1">Uncharacterized protein</fullName>
    </submittedName>
</protein>